<keyword evidence="9 17" id="KW-0418">Kinase</keyword>
<evidence type="ECO:0000256" key="14">
    <source>
        <dbReference type="SAM" id="Phobius"/>
    </source>
</evidence>
<evidence type="ECO:0000256" key="12">
    <source>
        <dbReference type="ARBA" id="ARBA00023012"/>
    </source>
</evidence>
<gene>
    <name evidence="17" type="ORF">H8717_12215</name>
</gene>
<keyword evidence="5" id="KW-0597">Phosphoprotein</keyword>
<evidence type="ECO:0000256" key="11">
    <source>
        <dbReference type="ARBA" id="ARBA00022989"/>
    </source>
</evidence>
<feature type="domain" description="Histidine kinase" evidence="15">
    <location>
        <begin position="252"/>
        <end position="465"/>
    </location>
</feature>
<dbReference type="PANTHER" id="PTHR45528:SF1">
    <property type="entry name" value="SENSOR HISTIDINE KINASE CPXA"/>
    <property type="match status" value="1"/>
</dbReference>
<keyword evidence="6" id="KW-0808">Transferase</keyword>
<protein>
    <recommendedName>
        <fullName evidence="3">histidine kinase</fullName>
        <ecNumber evidence="3">2.7.13.3</ecNumber>
    </recommendedName>
</protein>
<dbReference type="EC" id="2.7.13.3" evidence="3"/>
<dbReference type="InterPro" id="IPR050398">
    <property type="entry name" value="HssS/ArlS-like"/>
</dbReference>
<keyword evidence="10" id="KW-0067">ATP-binding</keyword>
<dbReference type="EMBL" id="JACRTB010000023">
    <property type="protein sequence ID" value="MBC8577168.1"/>
    <property type="molecule type" value="Genomic_DNA"/>
</dbReference>
<dbReference type="SMART" id="SM00388">
    <property type="entry name" value="HisKA"/>
    <property type="match status" value="1"/>
</dbReference>
<evidence type="ECO:0000313" key="17">
    <source>
        <dbReference type="EMBL" id="MBC8577168.1"/>
    </source>
</evidence>
<dbReference type="InterPro" id="IPR036097">
    <property type="entry name" value="HisK_dim/P_sf"/>
</dbReference>
<dbReference type="Gene3D" id="3.30.565.10">
    <property type="entry name" value="Histidine kinase-like ATPase, C-terminal domain"/>
    <property type="match status" value="1"/>
</dbReference>
<feature type="transmembrane region" description="Helical" evidence="14">
    <location>
        <begin position="12"/>
        <end position="33"/>
    </location>
</feature>
<evidence type="ECO:0000256" key="5">
    <source>
        <dbReference type="ARBA" id="ARBA00022553"/>
    </source>
</evidence>
<evidence type="ECO:0000256" key="8">
    <source>
        <dbReference type="ARBA" id="ARBA00022741"/>
    </source>
</evidence>
<evidence type="ECO:0000256" key="6">
    <source>
        <dbReference type="ARBA" id="ARBA00022679"/>
    </source>
</evidence>
<evidence type="ECO:0000259" key="16">
    <source>
        <dbReference type="PROSITE" id="PS50885"/>
    </source>
</evidence>
<dbReference type="PROSITE" id="PS50885">
    <property type="entry name" value="HAMP"/>
    <property type="match status" value="1"/>
</dbReference>
<dbReference type="Pfam" id="PF00512">
    <property type="entry name" value="HisKA"/>
    <property type="match status" value="1"/>
</dbReference>
<evidence type="ECO:0000256" key="9">
    <source>
        <dbReference type="ARBA" id="ARBA00022777"/>
    </source>
</evidence>
<evidence type="ECO:0000256" key="13">
    <source>
        <dbReference type="ARBA" id="ARBA00023136"/>
    </source>
</evidence>
<feature type="domain" description="HAMP" evidence="16">
    <location>
        <begin position="192"/>
        <end position="244"/>
    </location>
</feature>
<dbReference type="Pfam" id="PF02518">
    <property type="entry name" value="HATPase_c"/>
    <property type="match status" value="1"/>
</dbReference>
<keyword evidence="12" id="KW-0902">Two-component regulatory system</keyword>
<evidence type="ECO:0000256" key="10">
    <source>
        <dbReference type="ARBA" id="ARBA00022840"/>
    </source>
</evidence>
<dbReference type="InterPro" id="IPR003594">
    <property type="entry name" value="HATPase_dom"/>
</dbReference>
<comment type="catalytic activity">
    <reaction evidence="1">
        <text>ATP + protein L-histidine = ADP + protein N-phospho-L-histidine.</text>
        <dbReference type="EC" id="2.7.13.3"/>
    </reaction>
</comment>
<dbReference type="InterPro" id="IPR004358">
    <property type="entry name" value="Sig_transdc_His_kin-like_C"/>
</dbReference>
<evidence type="ECO:0000256" key="4">
    <source>
        <dbReference type="ARBA" id="ARBA00022475"/>
    </source>
</evidence>
<dbReference type="RefSeq" id="WP_262400635.1">
    <property type="nucleotide sequence ID" value="NZ_JACRTB010000023.1"/>
</dbReference>
<keyword evidence="4" id="KW-1003">Cell membrane</keyword>
<proteinExistence type="predicted"/>
<evidence type="ECO:0000259" key="15">
    <source>
        <dbReference type="PROSITE" id="PS50109"/>
    </source>
</evidence>
<dbReference type="Pfam" id="PF00672">
    <property type="entry name" value="HAMP"/>
    <property type="match status" value="1"/>
</dbReference>
<dbReference type="InterPro" id="IPR003660">
    <property type="entry name" value="HAMP_dom"/>
</dbReference>
<dbReference type="CDD" id="cd00082">
    <property type="entry name" value="HisKA"/>
    <property type="match status" value="1"/>
</dbReference>
<dbReference type="Proteomes" id="UP000658131">
    <property type="component" value="Unassembled WGS sequence"/>
</dbReference>
<dbReference type="SUPFAM" id="SSF158472">
    <property type="entry name" value="HAMP domain-like"/>
    <property type="match status" value="1"/>
</dbReference>
<dbReference type="InterPro" id="IPR003661">
    <property type="entry name" value="HisK_dim/P_dom"/>
</dbReference>
<dbReference type="PRINTS" id="PR00344">
    <property type="entry name" value="BCTRLSENSOR"/>
</dbReference>
<dbReference type="Gene3D" id="1.10.287.130">
    <property type="match status" value="1"/>
</dbReference>
<name>A0ABR7NNF5_9FIRM</name>
<dbReference type="SUPFAM" id="SSF55874">
    <property type="entry name" value="ATPase domain of HSP90 chaperone/DNA topoisomerase II/histidine kinase"/>
    <property type="match status" value="1"/>
</dbReference>
<organism evidence="17 18">
    <name type="scientific">Yanshouia hominis</name>
    <dbReference type="NCBI Taxonomy" id="2763673"/>
    <lineage>
        <taxon>Bacteria</taxon>
        <taxon>Bacillati</taxon>
        <taxon>Bacillota</taxon>
        <taxon>Clostridia</taxon>
        <taxon>Eubacteriales</taxon>
        <taxon>Oscillospiraceae</taxon>
        <taxon>Yanshouia</taxon>
    </lineage>
</organism>
<keyword evidence="13 14" id="KW-0472">Membrane</keyword>
<comment type="caution">
    <text evidence="17">The sequence shown here is derived from an EMBL/GenBank/DDBJ whole genome shotgun (WGS) entry which is preliminary data.</text>
</comment>
<evidence type="ECO:0000256" key="1">
    <source>
        <dbReference type="ARBA" id="ARBA00000085"/>
    </source>
</evidence>
<comment type="subcellular location">
    <subcellularLocation>
        <location evidence="2">Cell membrane</location>
        <topology evidence="2">Multi-pass membrane protein</topology>
    </subcellularLocation>
</comment>
<dbReference type="SUPFAM" id="SSF47384">
    <property type="entry name" value="Homodimeric domain of signal transducing histidine kinase"/>
    <property type="match status" value="1"/>
</dbReference>
<feature type="transmembrane region" description="Helical" evidence="14">
    <location>
        <begin position="164"/>
        <end position="185"/>
    </location>
</feature>
<dbReference type="SMART" id="SM00387">
    <property type="entry name" value="HATPase_c"/>
    <property type="match status" value="1"/>
</dbReference>
<evidence type="ECO:0000256" key="3">
    <source>
        <dbReference type="ARBA" id="ARBA00012438"/>
    </source>
</evidence>
<dbReference type="CDD" id="cd06225">
    <property type="entry name" value="HAMP"/>
    <property type="match status" value="1"/>
</dbReference>
<dbReference type="GO" id="GO:0016301">
    <property type="term" value="F:kinase activity"/>
    <property type="evidence" value="ECO:0007669"/>
    <property type="project" value="UniProtKB-KW"/>
</dbReference>
<evidence type="ECO:0000256" key="7">
    <source>
        <dbReference type="ARBA" id="ARBA00022692"/>
    </source>
</evidence>
<sequence>MAQKKITQRWLTGSLGVILVILVIVEIAVWTVVRTFYYSSAQQTLLSQANTVNTLLAKYAEDPSTDYQREVRNLVENFELRDRMELMAVDAYGNVTSTSSGFAVNEKIEMPDFEAALASPDRMGSFQGELGGEKIIAISSIAPVNDESLVAVRLVASLTKVDGLIYTVVTMAVLAGIAIIFFMLLSGSYFISSIVIPVGEIGKTARKIAHGNFSTRLEKKNDDEIGDLCEAINYMAEELGNTDKMKNEFISSVSHELRTPLTAIKGWSETILDAGDDRETIQKGMRVIISETDRLSLMVEELLDFSRMQSGRLKLIIEKIDLLAELEEAVLMYTEKARREQLDFQYEERLEAAIVMADKNRLRQVFINIIDNAIKYSDAGGKIRILAAAEGDYFVVSVSDTGCGISPEDLPKIKQKFYKANLTRRGSGIGLAVADELVSSFGGSIDVQSTLGEGTTVTIRIPNVRRYEIWQQAQQTPGKGGEEQKN</sequence>
<dbReference type="InterPro" id="IPR036890">
    <property type="entry name" value="HATPase_C_sf"/>
</dbReference>
<dbReference type="InterPro" id="IPR005467">
    <property type="entry name" value="His_kinase_dom"/>
</dbReference>
<accession>A0ABR7NNF5</accession>
<reference evidence="17 18" key="1">
    <citation type="submission" date="2020-08" db="EMBL/GenBank/DDBJ databases">
        <title>Genome public.</title>
        <authorList>
            <person name="Liu C."/>
            <person name="Sun Q."/>
        </authorList>
    </citation>
    <scope>NUCLEOTIDE SEQUENCE [LARGE SCALE GENOMIC DNA]</scope>
    <source>
        <strain evidence="17 18">BX1</strain>
    </source>
</reference>
<dbReference type="PROSITE" id="PS50109">
    <property type="entry name" value="HIS_KIN"/>
    <property type="match status" value="1"/>
</dbReference>
<keyword evidence="8" id="KW-0547">Nucleotide-binding</keyword>
<dbReference type="Gene3D" id="6.10.340.10">
    <property type="match status" value="1"/>
</dbReference>
<dbReference type="SMART" id="SM00304">
    <property type="entry name" value="HAMP"/>
    <property type="match status" value="1"/>
</dbReference>
<keyword evidence="18" id="KW-1185">Reference proteome</keyword>
<keyword evidence="7 14" id="KW-0812">Transmembrane</keyword>
<keyword evidence="11 14" id="KW-1133">Transmembrane helix</keyword>
<evidence type="ECO:0000256" key="2">
    <source>
        <dbReference type="ARBA" id="ARBA00004651"/>
    </source>
</evidence>
<evidence type="ECO:0000313" key="18">
    <source>
        <dbReference type="Proteomes" id="UP000658131"/>
    </source>
</evidence>
<dbReference type="PANTHER" id="PTHR45528">
    <property type="entry name" value="SENSOR HISTIDINE KINASE CPXA"/>
    <property type="match status" value="1"/>
</dbReference>